<dbReference type="AlphaFoldDB" id="A2F687"/>
<dbReference type="VEuPathDB" id="TrichDB:TVAG_427680"/>
<evidence type="ECO:0000313" key="1">
    <source>
        <dbReference type="EMBL" id="EAX99604.1"/>
    </source>
</evidence>
<organism evidence="1 2">
    <name type="scientific">Trichomonas vaginalis (strain ATCC PRA-98 / G3)</name>
    <dbReference type="NCBI Taxonomy" id="412133"/>
    <lineage>
        <taxon>Eukaryota</taxon>
        <taxon>Metamonada</taxon>
        <taxon>Parabasalia</taxon>
        <taxon>Trichomonadida</taxon>
        <taxon>Trichomonadidae</taxon>
        <taxon>Trichomonas</taxon>
    </lineage>
</organism>
<dbReference type="InParanoid" id="A2F687"/>
<evidence type="ECO:0008006" key="3">
    <source>
        <dbReference type="Google" id="ProtNLM"/>
    </source>
</evidence>
<evidence type="ECO:0000313" key="2">
    <source>
        <dbReference type="Proteomes" id="UP000001542"/>
    </source>
</evidence>
<sequence>MNIPRGNKRRTSMPVVARQLSTLLHNRKKLCKPTFTSRRVTESLPSLKIEVVIKIYSNYGNTDLIGCSSIGFYASGNERLKVLKSKLEPFEDKAENLCLLTSGNLIKGKNDKMWQFSWPLPNNLPLKLKFTLDGKRALDFVRIWPPEDQSLAFKDIEMIVNGIVVYRGQLEATLGVDIPTKKVPPATKQLFIESNSLTPKFDKYGFMPIRKTKKIRFIFLNCYDNDEFYTIQNITLYNENMEKISSEHFLLFSENFTIEKNPAMIFDEAKNTENANWYGKANNGIPSFEIEFILPTIIAAISIGSVTIKNIIIQINGDNVYFGRLPRPVEDPINDKIVEKTIHLVDQSDTLAGKLDMKS</sequence>
<proteinExistence type="predicted"/>
<reference evidence="1" key="1">
    <citation type="submission" date="2006-10" db="EMBL/GenBank/DDBJ databases">
        <authorList>
            <person name="Amadeo P."/>
            <person name="Zhao Q."/>
            <person name="Wortman J."/>
            <person name="Fraser-Liggett C."/>
            <person name="Carlton J."/>
        </authorList>
    </citation>
    <scope>NUCLEOTIDE SEQUENCE</scope>
    <source>
        <strain evidence="1">G3</strain>
    </source>
</reference>
<gene>
    <name evidence="1" type="ORF">TVAG_427680</name>
</gene>
<name>A2F687_TRIV3</name>
<dbReference type="EMBL" id="DS113632">
    <property type="protein sequence ID" value="EAX99604.1"/>
    <property type="molecule type" value="Genomic_DNA"/>
</dbReference>
<keyword evidence="2" id="KW-1185">Reference proteome</keyword>
<dbReference type="RefSeq" id="XP_001312534.1">
    <property type="nucleotide sequence ID" value="XM_001312533.1"/>
</dbReference>
<protein>
    <recommendedName>
        <fullName evidence="3">KATNIP domain-containing protein</fullName>
    </recommendedName>
</protein>
<reference evidence="1" key="2">
    <citation type="journal article" date="2007" name="Science">
        <title>Draft genome sequence of the sexually transmitted pathogen Trichomonas vaginalis.</title>
        <authorList>
            <person name="Carlton J.M."/>
            <person name="Hirt R.P."/>
            <person name="Silva J.C."/>
            <person name="Delcher A.L."/>
            <person name="Schatz M."/>
            <person name="Zhao Q."/>
            <person name="Wortman J.R."/>
            <person name="Bidwell S.L."/>
            <person name="Alsmark U.C.M."/>
            <person name="Besteiro S."/>
            <person name="Sicheritz-Ponten T."/>
            <person name="Noel C.J."/>
            <person name="Dacks J.B."/>
            <person name="Foster P.G."/>
            <person name="Simillion C."/>
            <person name="Van de Peer Y."/>
            <person name="Miranda-Saavedra D."/>
            <person name="Barton G.J."/>
            <person name="Westrop G.D."/>
            <person name="Mueller S."/>
            <person name="Dessi D."/>
            <person name="Fiori P.L."/>
            <person name="Ren Q."/>
            <person name="Paulsen I."/>
            <person name="Zhang H."/>
            <person name="Bastida-Corcuera F.D."/>
            <person name="Simoes-Barbosa A."/>
            <person name="Brown M.T."/>
            <person name="Hayes R.D."/>
            <person name="Mukherjee M."/>
            <person name="Okumura C.Y."/>
            <person name="Schneider R."/>
            <person name="Smith A.J."/>
            <person name="Vanacova S."/>
            <person name="Villalvazo M."/>
            <person name="Haas B.J."/>
            <person name="Pertea M."/>
            <person name="Feldblyum T.V."/>
            <person name="Utterback T.R."/>
            <person name="Shu C.L."/>
            <person name="Osoegawa K."/>
            <person name="de Jong P.J."/>
            <person name="Hrdy I."/>
            <person name="Horvathova L."/>
            <person name="Zubacova Z."/>
            <person name="Dolezal P."/>
            <person name="Malik S.B."/>
            <person name="Logsdon J.M. Jr."/>
            <person name="Henze K."/>
            <person name="Gupta A."/>
            <person name="Wang C.C."/>
            <person name="Dunne R.L."/>
            <person name="Upcroft J.A."/>
            <person name="Upcroft P."/>
            <person name="White O."/>
            <person name="Salzberg S.L."/>
            <person name="Tang P."/>
            <person name="Chiu C.-H."/>
            <person name="Lee Y.-S."/>
            <person name="Embley T.M."/>
            <person name="Coombs G.H."/>
            <person name="Mottram J.C."/>
            <person name="Tachezy J."/>
            <person name="Fraser-Liggett C.M."/>
            <person name="Johnson P.J."/>
        </authorList>
    </citation>
    <scope>NUCLEOTIDE SEQUENCE [LARGE SCALE GENOMIC DNA]</scope>
    <source>
        <strain evidence="1">G3</strain>
    </source>
</reference>
<accession>A2F687</accession>
<dbReference type="VEuPathDB" id="TrichDB:TVAGG3_0660160"/>
<dbReference type="Proteomes" id="UP000001542">
    <property type="component" value="Unassembled WGS sequence"/>
</dbReference>
<dbReference type="KEGG" id="tva:4757414"/>